<dbReference type="Proteomes" id="UP001056426">
    <property type="component" value="Chromosome"/>
</dbReference>
<dbReference type="AlphaFoldDB" id="A0A9J6ZN38"/>
<organism evidence="1 2">
    <name type="scientific">Xiashengella succiniciproducens</name>
    <dbReference type="NCBI Taxonomy" id="2949635"/>
    <lineage>
        <taxon>Bacteria</taxon>
        <taxon>Pseudomonadati</taxon>
        <taxon>Bacteroidota</taxon>
        <taxon>Bacteroidia</taxon>
        <taxon>Marinilabiliales</taxon>
        <taxon>Marinilabiliaceae</taxon>
        <taxon>Xiashengella</taxon>
    </lineage>
</organism>
<dbReference type="EMBL" id="CP098400">
    <property type="protein sequence ID" value="URW79306.1"/>
    <property type="molecule type" value="Genomic_DNA"/>
</dbReference>
<evidence type="ECO:0000313" key="1">
    <source>
        <dbReference type="EMBL" id="URW79306.1"/>
    </source>
</evidence>
<keyword evidence="2" id="KW-1185">Reference proteome</keyword>
<dbReference type="SUPFAM" id="SSF55729">
    <property type="entry name" value="Acyl-CoA N-acyltransferases (Nat)"/>
    <property type="match status" value="1"/>
</dbReference>
<dbReference type="KEGG" id="alkq:M9189_10615"/>
<proteinExistence type="predicted"/>
<accession>A0A9J6ZN38</accession>
<sequence>MKIITIVKKLVRLCRRVWRQIELGAARRGIRIPLFKVLTIGRKKYRMDFKSVQPDQENFNSLCKRYKISQDKASGIYDIVIVTSENVDRYIKDLMEVEVKSFPEDFRGSEGRLLYRFRVKGFREPVCYLYFRDGKPIAYSLGMDLEFFDPFDYGLEIGLHPEYLRFTTFYIENISVVPEERQGWLTLRLLLDIIFGPKRKGYTSIVSHSRIDNGTMDIAIKLGFKHLMVHKQFLGANIDASFNWLNLQGLVETGALASSEGA</sequence>
<reference evidence="1" key="1">
    <citation type="submission" date="2022-05" db="EMBL/GenBank/DDBJ databases">
        <authorList>
            <person name="Sun X."/>
        </authorList>
    </citation>
    <scope>NUCLEOTIDE SEQUENCE</scope>
    <source>
        <strain evidence="1">Ai-910</strain>
    </source>
</reference>
<evidence type="ECO:0008006" key="3">
    <source>
        <dbReference type="Google" id="ProtNLM"/>
    </source>
</evidence>
<reference evidence="1" key="2">
    <citation type="submission" date="2022-06" db="EMBL/GenBank/DDBJ databases">
        <title>Xiashengella guii gen. nov. sp. nov., a bacterium isolated form anaerobic digestion tank.</title>
        <authorList>
            <person name="Huang H."/>
        </authorList>
    </citation>
    <scope>NUCLEOTIDE SEQUENCE</scope>
    <source>
        <strain evidence="1">Ai-910</strain>
    </source>
</reference>
<gene>
    <name evidence="1" type="ORF">M9189_10615</name>
</gene>
<dbReference type="InterPro" id="IPR016181">
    <property type="entry name" value="Acyl_CoA_acyltransferase"/>
</dbReference>
<evidence type="ECO:0000313" key="2">
    <source>
        <dbReference type="Proteomes" id="UP001056426"/>
    </source>
</evidence>
<dbReference type="RefSeq" id="WP_250723093.1">
    <property type="nucleotide sequence ID" value="NZ_CP098400.1"/>
</dbReference>
<name>A0A9J6ZN38_9BACT</name>
<protein>
    <recommendedName>
        <fullName evidence="3">N-acetyltransferase domain-containing protein</fullName>
    </recommendedName>
</protein>